<dbReference type="EMBL" id="CXPG01000012">
    <property type="protein sequence ID" value="CTQ31900.1"/>
    <property type="molecule type" value="Genomic_DNA"/>
</dbReference>
<evidence type="ECO:0000313" key="3">
    <source>
        <dbReference type="EMBL" id="CTQ31900.1"/>
    </source>
</evidence>
<keyword evidence="1" id="KW-0812">Transmembrane</keyword>
<evidence type="ECO:0000313" key="4">
    <source>
        <dbReference type="Proteomes" id="UP000048908"/>
    </source>
</evidence>
<reference evidence="3 4" key="1">
    <citation type="submission" date="2015-07" db="EMBL/GenBank/DDBJ databases">
        <authorList>
            <person name="Noorani M."/>
        </authorList>
    </citation>
    <scope>NUCLEOTIDE SEQUENCE [LARGE SCALE GENOMIC DNA]</scope>
    <source>
        <strain evidence="3 4">CECT 5088</strain>
    </source>
</reference>
<name>A0A0M6XL35_9RHOB</name>
<feature type="transmembrane region" description="Helical" evidence="1">
    <location>
        <begin position="38"/>
        <end position="57"/>
    </location>
</feature>
<sequence length="71" mass="7607">MRVNEGTTDRVLRAIIGIVLIALPVFATLPIFANGMIWWGSVIVGAVLLITAITGFCPAYRLLGLKTCSDC</sequence>
<protein>
    <recommendedName>
        <fullName evidence="2">Inner membrane protein YgaP-like transmembrane domain-containing protein</fullName>
    </recommendedName>
</protein>
<evidence type="ECO:0000259" key="2">
    <source>
        <dbReference type="Pfam" id="PF11127"/>
    </source>
</evidence>
<gene>
    <name evidence="3" type="ORF">JAN5088_00659</name>
</gene>
<feature type="domain" description="Inner membrane protein YgaP-like transmembrane" evidence="2">
    <location>
        <begin position="1"/>
        <end position="69"/>
    </location>
</feature>
<evidence type="ECO:0000256" key="1">
    <source>
        <dbReference type="SAM" id="Phobius"/>
    </source>
</evidence>
<dbReference type="Pfam" id="PF11127">
    <property type="entry name" value="YgaP-like_TM"/>
    <property type="match status" value="1"/>
</dbReference>
<dbReference type="AlphaFoldDB" id="A0A0M6XL35"/>
<dbReference type="RefSeq" id="WP_055681374.1">
    <property type="nucleotide sequence ID" value="NZ_CXPG01000012.1"/>
</dbReference>
<keyword evidence="4" id="KW-1185">Reference proteome</keyword>
<dbReference type="OrthoDB" id="9804804at2"/>
<accession>A0A0M6XL35</accession>
<dbReference type="STRING" id="282197.SAMN04488517_11539"/>
<dbReference type="InterPro" id="IPR021309">
    <property type="entry name" value="YgaP-like_TM"/>
</dbReference>
<keyword evidence="1" id="KW-0472">Membrane</keyword>
<feature type="transmembrane region" description="Helical" evidence="1">
    <location>
        <begin position="12"/>
        <end position="32"/>
    </location>
</feature>
<proteinExistence type="predicted"/>
<dbReference type="Proteomes" id="UP000048908">
    <property type="component" value="Unassembled WGS sequence"/>
</dbReference>
<organism evidence="3 4">
    <name type="scientific">Jannaschia rubra</name>
    <dbReference type="NCBI Taxonomy" id="282197"/>
    <lineage>
        <taxon>Bacteria</taxon>
        <taxon>Pseudomonadati</taxon>
        <taxon>Pseudomonadota</taxon>
        <taxon>Alphaproteobacteria</taxon>
        <taxon>Rhodobacterales</taxon>
        <taxon>Roseobacteraceae</taxon>
        <taxon>Jannaschia</taxon>
    </lineage>
</organism>
<keyword evidence="1" id="KW-1133">Transmembrane helix</keyword>
<dbReference type="Gene3D" id="6.10.140.1340">
    <property type="match status" value="1"/>
</dbReference>